<evidence type="ECO:0000256" key="2">
    <source>
        <dbReference type="ARBA" id="ARBA00022679"/>
    </source>
</evidence>
<organism evidence="3 4">
    <name type="scientific">Rhamnella rubrinervis</name>
    <dbReference type="NCBI Taxonomy" id="2594499"/>
    <lineage>
        <taxon>Eukaryota</taxon>
        <taxon>Viridiplantae</taxon>
        <taxon>Streptophyta</taxon>
        <taxon>Embryophyta</taxon>
        <taxon>Tracheophyta</taxon>
        <taxon>Spermatophyta</taxon>
        <taxon>Magnoliopsida</taxon>
        <taxon>eudicotyledons</taxon>
        <taxon>Gunneridae</taxon>
        <taxon>Pentapetalae</taxon>
        <taxon>rosids</taxon>
        <taxon>fabids</taxon>
        <taxon>Rosales</taxon>
        <taxon>Rhamnaceae</taxon>
        <taxon>rhamnoid group</taxon>
        <taxon>Rhamneae</taxon>
        <taxon>Rhamnella</taxon>
    </lineage>
</organism>
<protein>
    <submittedName>
        <fullName evidence="3">Uncharacterized protein</fullName>
    </submittedName>
</protein>
<dbReference type="EMBL" id="VOIH02000006">
    <property type="protein sequence ID" value="KAF3444040.1"/>
    <property type="molecule type" value="Genomic_DNA"/>
</dbReference>
<keyword evidence="2" id="KW-0808">Transferase</keyword>
<evidence type="ECO:0000313" key="4">
    <source>
        <dbReference type="Proteomes" id="UP000796880"/>
    </source>
</evidence>
<dbReference type="GO" id="GO:0035251">
    <property type="term" value="F:UDP-glucosyltransferase activity"/>
    <property type="evidence" value="ECO:0007669"/>
    <property type="project" value="InterPro"/>
</dbReference>
<dbReference type="AlphaFoldDB" id="A0A8K0H1Q9"/>
<sequence length="437" mass="49124">MEKTPPSLHIAMYPWFALGHLTPFLHVANKLAKLGHKISYLIPTKTQPKLQPFNRFPDLITFVPITVPHVNGLPPSAETTLDVPFPLHPLIMTAMDRTEPDIERLLRHLKPDIIFFDFTHWVPKLARSLGIKSLHYCIISPVTIGYTLSPTRKFSGEEVSGADFMHPPPGYPDSSIKLHLHEARAFASKRASTFGSDVGFYERQSISLHEADGLAYRTCREIEGQYIDYLEREFRKPVLLSGPAIPEPPTSSLEEQWAKWFSGFRTGSVVYCAFGSECTLMKEQFQELILGFELTGLPFLAALKPPIGTESIEEALPEGFEERVKGRGVVHGGWVQQQLILEHEAVGASLRIAGQIFNARMMANNLKVGVEVEKGEEDGLFTRDSVCKAVKTVMEESSEVGKEVRENHAKIREMLLKKDLESSYVDNFIEKLQKLKG</sequence>
<evidence type="ECO:0000256" key="1">
    <source>
        <dbReference type="ARBA" id="ARBA00022676"/>
    </source>
</evidence>
<dbReference type="Gene3D" id="3.40.50.2000">
    <property type="entry name" value="Glycogen Phosphorylase B"/>
    <property type="match status" value="3"/>
</dbReference>
<keyword evidence="4" id="KW-1185">Reference proteome</keyword>
<dbReference type="PANTHER" id="PTHR48049:SF67">
    <property type="entry name" value="UDP-GLYCOSYLTRANSFERASE 79B30"/>
    <property type="match status" value="1"/>
</dbReference>
<dbReference type="CDD" id="cd03784">
    <property type="entry name" value="GT1_Gtf-like"/>
    <property type="match status" value="1"/>
</dbReference>
<dbReference type="Proteomes" id="UP000796880">
    <property type="component" value="Unassembled WGS sequence"/>
</dbReference>
<accession>A0A8K0H1Q9</accession>
<gene>
    <name evidence="3" type="ORF">FNV43_RR13730</name>
</gene>
<keyword evidence="1" id="KW-0328">Glycosyltransferase</keyword>
<dbReference type="InterPro" id="IPR050481">
    <property type="entry name" value="UDP-glycosyltransf_plant"/>
</dbReference>
<reference evidence="3" key="1">
    <citation type="submission" date="2020-03" db="EMBL/GenBank/DDBJ databases">
        <title>A high-quality chromosome-level genome assembly of a woody plant with both climbing and erect habits, Rhamnella rubrinervis.</title>
        <authorList>
            <person name="Lu Z."/>
            <person name="Yang Y."/>
            <person name="Zhu X."/>
            <person name="Sun Y."/>
        </authorList>
    </citation>
    <scope>NUCLEOTIDE SEQUENCE</scope>
    <source>
        <strain evidence="3">BYM</strain>
        <tissue evidence="3">Leaf</tissue>
    </source>
</reference>
<dbReference type="SUPFAM" id="SSF53756">
    <property type="entry name" value="UDP-Glycosyltransferase/glycogen phosphorylase"/>
    <property type="match status" value="1"/>
</dbReference>
<dbReference type="FunFam" id="3.40.50.2000:FF:000087">
    <property type="entry name" value="Glycosyltransferase"/>
    <property type="match status" value="1"/>
</dbReference>
<comment type="caution">
    <text evidence="3">The sequence shown here is derived from an EMBL/GenBank/DDBJ whole genome shotgun (WGS) entry which is preliminary data.</text>
</comment>
<dbReference type="OrthoDB" id="5835829at2759"/>
<dbReference type="PANTHER" id="PTHR48049">
    <property type="entry name" value="GLYCOSYLTRANSFERASE"/>
    <property type="match status" value="1"/>
</dbReference>
<name>A0A8K0H1Q9_9ROSA</name>
<dbReference type="InterPro" id="IPR002213">
    <property type="entry name" value="UDP_glucos_trans"/>
</dbReference>
<evidence type="ECO:0000313" key="3">
    <source>
        <dbReference type="EMBL" id="KAF3444040.1"/>
    </source>
</evidence>
<proteinExistence type="predicted"/>